<dbReference type="Proteomes" id="UP001317322">
    <property type="component" value="Chromosome"/>
</dbReference>
<dbReference type="EMBL" id="CP101989">
    <property type="protein sequence ID" value="UUI64095.1"/>
    <property type="molecule type" value="Genomic_DNA"/>
</dbReference>
<evidence type="ECO:0000313" key="2">
    <source>
        <dbReference type="EMBL" id="UUI64095.1"/>
    </source>
</evidence>
<sequence length="144" mass="14690">MTVAEVVAGLFGVGCAVVGLGLGVGGVVVLRRATRLPSTWVAVEAVVVHRTSHVRPASVTFDYPVPGGWLRARRVEGLAVTTGDGRVAGPGDRITVWVDPRAPGAVRLAAGSASSVAGVLLLLMGLMLVGLALWFTATALVVGR</sequence>
<keyword evidence="1" id="KW-0812">Transmembrane</keyword>
<name>A0ABY5K253_9CELL</name>
<proteinExistence type="predicted"/>
<keyword evidence="3" id="KW-1185">Reference proteome</keyword>
<evidence type="ECO:0000256" key="1">
    <source>
        <dbReference type="SAM" id="Phobius"/>
    </source>
</evidence>
<accession>A0ABY5K253</accession>
<keyword evidence="1" id="KW-0472">Membrane</keyword>
<gene>
    <name evidence="2" type="ORF">NP075_13280</name>
</gene>
<dbReference type="RefSeq" id="WP_227565653.1">
    <property type="nucleotide sequence ID" value="NZ_CP101989.1"/>
</dbReference>
<keyword evidence="1" id="KW-1133">Transmembrane helix</keyword>
<feature type="transmembrane region" description="Helical" evidence="1">
    <location>
        <begin position="6"/>
        <end position="30"/>
    </location>
</feature>
<organism evidence="2 3">
    <name type="scientific">Cellulomonas wangsupingiae</name>
    <dbReference type="NCBI Taxonomy" id="2968085"/>
    <lineage>
        <taxon>Bacteria</taxon>
        <taxon>Bacillati</taxon>
        <taxon>Actinomycetota</taxon>
        <taxon>Actinomycetes</taxon>
        <taxon>Micrococcales</taxon>
        <taxon>Cellulomonadaceae</taxon>
        <taxon>Cellulomonas</taxon>
    </lineage>
</organism>
<reference evidence="2 3" key="1">
    <citation type="submission" date="2022-07" db="EMBL/GenBank/DDBJ databases">
        <title>Novel species in genus cellulomonas.</title>
        <authorList>
            <person name="Ye L."/>
        </authorList>
    </citation>
    <scope>NUCLEOTIDE SEQUENCE [LARGE SCALE GENOMIC DNA]</scope>
    <source>
        <strain evidence="3">zg-Y908</strain>
    </source>
</reference>
<feature type="transmembrane region" description="Helical" evidence="1">
    <location>
        <begin position="116"/>
        <end position="142"/>
    </location>
</feature>
<protein>
    <submittedName>
        <fullName evidence="2">DUF3592 domain-containing protein</fullName>
    </submittedName>
</protein>
<evidence type="ECO:0000313" key="3">
    <source>
        <dbReference type="Proteomes" id="UP001317322"/>
    </source>
</evidence>